<comment type="caution">
    <text evidence="3">The sequence shown here is derived from an EMBL/GenBank/DDBJ whole genome shotgun (WGS) entry which is preliminary data.</text>
</comment>
<organism evidence="3 4">
    <name type="scientific">Colocasia esculenta</name>
    <name type="common">Wild taro</name>
    <name type="synonym">Arum esculentum</name>
    <dbReference type="NCBI Taxonomy" id="4460"/>
    <lineage>
        <taxon>Eukaryota</taxon>
        <taxon>Viridiplantae</taxon>
        <taxon>Streptophyta</taxon>
        <taxon>Embryophyta</taxon>
        <taxon>Tracheophyta</taxon>
        <taxon>Spermatophyta</taxon>
        <taxon>Magnoliopsida</taxon>
        <taxon>Liliopsida</taxon>
        <taxon>Araceae</taxon>
        <taxon>Aroideae</taxon>
        <taxon>Colocasieae</taxon>
        <taxon>Colocasia</taxon>
    </lineage>
</organism>
<feature type="compositionally biased region" description="Polar residues" evidence="1">
    <location>
        <begin position="273"/>
        <end position="290"/>
    </location>
</feature>
<proteinExistence type="predicted"/>
<evidence type="ECO:0000313" key="3">
    <source>
        <dbReference type="EMBL" id="MQM23450.1"/>
    </source>
</evidence>
<evidence type="ECO:0000256" key="1">
    <source>
        <dbReference type="SAM" id="MobiDB-lite"/>
    </source>
</evidence>
<feature type="transmembrane region" description="Helical" evidence="2">
    <location>
        <begin position="37"/>
        <end position="55"/>
    </location>
</feature>
<feature type="region of interest" description="Disordered" evidence="1">
    <location>
        <begin position="269"/>
        <end position="290"/>
    </location>
</feature>
<protein>
    <submittedName>
        <fullName evidence="3">Uncharacterized protein</fullName>
    </submittedName>
</protein>
<dbReference type="EMBL" id="NMUH01016379">
    <property type="protein sequence ID" value="MQM23450.1"/>
    <property type="molecule type" value="Genomic_DNA"/>
</dbReference>
<evidence type="ECO:0000313" key="4">
    <source>
        <dbReference type="Proteomes" id="UP000652761"/>
    </source>
</evidence>
<sequence>MSQDLLEAGFCLPLPAVAKNLLNVSKSLVSESAACRVPLILLYVEVLLVVFLSSFSTSKCCRFDFSESPATPKCCRFDFSESPVTPKCCRFDFSESPVTPKCCRFDFSESLATSNYCQFFFSKSLSMLVCSLKALLYDKALSICFLETLLYIGTLSVCFLGISIHADMLSMANRRVDVLIRLLQEWRNDEGDFAQDLEHMRAAMEGWLREIVGYAFGEHTEQILACVMVLQELLDWIEARLRLLQTRTEGRWEQIRDAAYELHYNHREPNEESVGSVNNPGGEVTSESSV</sequence>
<dbReference type="Proteomes" id="UP000652761">
    <property type="component" value="Unassembled WGS sequence"/>
</dbReference>
<keyword evidence="2" id="KW-1133">Transmembrane helix</keyword>
<name>A0A843XWW7_COLES</name>
<accession>A0A843XWW7</accession>
<evidence type="ECO:0000256" key="2">
    <source>
        <dbReference type="SAM" id="Phobius"/>
    </source>
</evidence>
<reference evidence="3" key="1">
    <citation type="submission" date="2017-07" db="EMBL/GenBank/DDBJ databases">
        <title>Taro Niue Genome Assembly and Annotation.</title>
        <authorList>
            <person name="Atibalentja N."/>
            <person name="Keating K."/>
            <person name="Fields C.J."/>
        </authorList>
    </citation>
    <scope>NUCLEOTIDE SEQUENCE</scope>
    <source>
        <strain evidence="3">Niue_2</strain>
        <tissue evidence="3">Leaf</tissue>
    </source>
</reference>
<gene>
    <name evidence="3" type="ORF">Taro_056514</name>
</gene>
<keyword evidence="4" id="KW-1185">Reference proteome</keyword>
<feature type="transmembrane region" description="Helical" evidence="2">
    <location>
        <begin position="148"/>
        <end position="166"/>
    </location>
</feature>
<keyword evidence="2" id="KW-0812">Transmembrane</keyword>
<keyword evidence="2" id="KW-0472">Membrane</keyword>
<dbReference type="AlphaFoldDB" id="A0A843XWW7"/>